<dbReference type="SUPFAM" id="SSF51126">
    <property type="entry name" value="Pectin lyase-like"/>
    <property type="match status" value="1"/>
</dbReference>
<organism evidence="1 2">
    <name type="scientific">Haloquadratum walsbyi J07HQW2</name>
    <dbReference type="NCBI Taxonomy" id="1238425"/>
    <lineage>
        <taxon>Archaea</taxon>
        <taxon>Methanobacteriati</taxon>
        <taxon>Methanobacteriota</taxon>
        <taxon>Stenosarchaea group</taxon>
        <taxon>Halobacteria</taxon>
        <taxon>Halobacteriales</taxon>
        <taxon>Haloferacaceae</taxon>
        <taxon>Haloquadratum</taxon>
    </lineage>
</organism>
<dbReference type="RefSeq" id="WP_021053524.1">
    <property type="nucleotide sequence ID" value="NZ_KE356561.1"/>
</dbReference>
<dbReference type="STRING" id="1238425.J07HQW2_00464"/>
<accession>U1NB01</accession>
<gene>
    <name evidence="1" type="ORF">J07HQW2_00464</name>
</gene>
<dbReference type="EMBL" id="KE356561">
    <property type="protein sequence ID" value="ERG94030.1"/>
    <property type="molecule type" value="Genomic_DNA"/>
</dbReference>
<dbReference type="InterPro" id="IPR011050">
    <property type="entry name" value="Pectin_lyase_fold/virulence"/>
</dbReference>
<evidence type="ECO:0000313" key="1">
    <source>
        <dbReference type="EMBL" id="ERG94030.1"/>
    </source>
</evidence>
<dbReference type="Proteomes" id="UP000030710">
    <property type="component" value="Unassembled WGS sequence"/>
</dbReference>
<evidence type="ECO:0000313" key="2">
    <source>
        <dbReference type="Proteomes" id="UP000030710"/>
    </source>
</evidence>
<protein>
    <submittedName>
        <fullName evidence="1">Uncharacterized protein</fullName>
    </submittedName>
</protein>
<name>U1NB01_9EURY</name>
<sequence length="82" mass="8605">MDTLVSRFAIAGDDSTVTGISIRTSKGAMEDVTLRNNRISDITRAGGGNFKRSFGNSQLSNLTVENNVIDAVGRITASDVAG</sequence>
<dbReference type="AlphaFoldDB" id="U1NB01"/>
<proteinExistence type="predicted"/>
<reference evidence="1 2" key="1">
    <citation type="journal article" date="2013" name="PLoS ONE">
        <title>Assembly-driven community genomics of a hypersaline microbial ecosystem.</title>
        <authorList>
            <person name="Podell S."/>
            <person name="Ugalde J.A."/>
            <person name="Narasingarao P."/>
            <person name="Banfield J.F."/>
            <person name="Heidelberg K.B."/>
            <person name="Allen E.E."/>
        </authorList>
    </citation>
    <scope>NUCLEOTIDE SEQUENCE [LARGE SCALE GENOMIC DNA]</scope>
    <source>
        <strain evidence="2">J07HQW2</strain>
    </source>
</reference>
<dbReference type="HOGENOM" id="CLU_2550176_0_0_2"/>